<feature type="domain" description="UspA" evidence="3">
    <location>
        <begin position="23"/>
        <end position="163"/>
    </location>
</feature>
<dbReference type="SUPFAM" id="SSF52402">
    <property type="entry name" value="Adenine nucleotide alpha hydrolases-like"/>
    <property type="match status" value="1"/>
</dbReference>
<evidence type="ECO:0000313" key="5">
    <source>
        <dbReference type="Proteomes" id="UP000683310"/>
    </source>
</evidence>
<accession>A0ABX8CT86</accession>
<reference evidence="4 5" key="1">
    <citation type="submission" date="2021-04" db="EMBL/GenBank/DDBJ databases">
        <title>Nocardia tengchongensis.</title>
        <authorList>
            <person name="Zhuang k."/>
            <person name="Ran Y."/>
            <person name="Li W."/>
        </authorList>
    </citation>
    <scope>NUCLEOTIDE SEQUENCE [LARGE SCALE GENOMIC DNA]</scope>
    <source>
        <strain evidence="4 5">CFH S0057</strain>
    </source>
</reference>
<evidence type="ECO:0000256" key="1">
    <source>
        <dbReference type="ARBA" id="ARBA00008791"/>
    </source>
</evidence>
<dbReference type="Gene3D" id="3.40.50.620">
    <property type="entry name" value="HUPs"/>
    <property type="match status" value="1"/>
</dbReference>
<keyword evidence="5" id="KW-1185">Reference proteome</keyword>
<evidence type="ECO:0000256" key="2">
    <source>
        <dbReference type="SAM" id="MobiDB-lite"/>
    </source>
</evidence>
<name>A0ABX8CT86_9NOCA</name>
<dbReference type="Pfam" id="PF00582">
    <property type="entry name" value="Usp"/>
    <property type="match status" value="1"/>
</dbReference>
<evidence type="ECO:0000313" key="4">
    <source>
        <dbReference type="EMBL" id="QVI23135.1"/>
    </source>
</evidence>
<proteinExistence type="inferred from homology"/>
<gene>
    <name evidence="4" type="ORF">KHQ06_09570</name>
</gene>
<dbReference type="InterPro" id="IPR006015">
    <property type="entry name" value="Universal_stress_UspA"/>
</dbReference>
<organism evidence="4 5">
    <name type="scientific">Nocardia tengchongensis</name>
    <dbReference type="NCBI Taxonomy" id="2055889"/>
    <lineage>
        <taxon>Bacteria</taxon>
        <taxon>Bacillati</taxon>
        <taxon>Actinomycetota</taxon>
        <taxon>Actinomycetes</taxon>
        <taxon>Mycobacteriales</taxon>
        <taxon>Nocardiaceae</taxon>
        <taxon>Nocardia</taxon>
    </lineage>
</organism>
<dbReference type="InterPro" id="IPR006016">
    <property type="entry name" value="UspA"/>
</dbReference>
<dbReference type="InterPro" id="IPR014729">
    <property type="entry name" value="Rossmann-like_a/b/a_fold"/>
</dbReference>
<protein>
    <submittedName>
        <fullName evidence="4">Universal stress protein</fullName>
    </submittedName>
</protein>
<dbReference type="Proteomes" id="UP000683310">
    <property type="component" value="Chromosome"/>
</dbReference>
<dbReference type="RefSeq" id="WP_213559209.1">
    <property type="nucleotide sequence ID" value="NZ_JBHZDI010000015.1"/>
</dbReference>
<sequence>MTRNVLTENRSGHRGTSLPPHGPVLVGVDGSGLSDAAVDKAASLAATTGAPLVLVCAYDGKRCRDITGAADLLKNEAYLMHGSAAVDEILRTAGERAAARGVQRIVRRAVPGSLVKALLGVAAETGAAVLVVADHDAGTRKGRWLGTLSGEIRRHTPTELVVVTDTRETAPAVRRTWYPGRQLTTPPA</sequence>
<evidence type="ECO:0000259" key="3">
    <source>
        <dbReference type="Pfam" id="PF00582"/>
    </source>
</evidence>
<feature type="region of interest" description="Disordered" evidence="2">
    <location>
        <begin position="1"/>
        <end position="23"/>
    </location>
</feature>
<dbReference type="PRINTS" id="PR01438">
    <property type="entry name" value="UNVRSLSTRESS"/>
</dbReference>
<dbReference type="EMBL" id="CP074371">
    <property type="protein sequence ID" value="QVI23135.1"/>
    <property type="molecule type" value="Genomic_DNA"/>
</dbReference>
<comment type="similarity">
    <text evidence="1">Belongs to the universal stress protein A family.</text>
</comment>
<dbReference type="CDD" id="cd00293">
    <property type="entry name" value="USP-like"/>
    <property type="match status" value="1"/>
</dbReference>